<dbReference type="Proteomes" id="UP001501231">
    <property type="component" value="Unassembled WGS sequence"/>
</dbReference>
<evidence type="ECO:0000313" key="2">
    <source>
        <dbReference type="Proteomes" id="UP001501231"/>
    </source>
</evidence>
<proteinExistence type="predicted"/>
<reference evidence="1 2" key="1">
    <citation type="journal article" date="2019" name="Int. J. Syst. Evol. Microbiol.">
        <title>The Global Catalogue of Microorganisms (GCM) 10K type strain sequencing project: providing services to taxonomists for standard genome sequencing and annotation.</title>
        <authorList>
            <consortium name="The Broad Institute Genomics Platform"/>
            <consortium name="The Broad Institute Genome Sequencing Center for Infectious Disease"/>
            <person name="Wu L."/>
            <person name="Ma J."/>
        </authorList>
    </citation>
    <scope>NUCLEOTIDE SEQUENCE [LARGE SCALE GENOMIC DNA]</scope>
    <source>
        <strain evidence="1 2">JCM 3325</strain>
    </source>
</reference>
<dbReference type="EMBL" id="BAAARW010000004">
    <property type="protein sequence ID" value="GAA2406398.1"/>
    <property type="molecule type" value="Genomic_DNA"/>
</dbReference>
<protein>
    <submittedName>
        <fullName evidence="1">Uncharacterized protein</fullName>
    </submittedName>
</protein>
<name>A0ABN3IJH7_9ACTN</name>
<keyword evidence="2" id="KW-1185">Reference proteome</keyword>
<accession>A0ABN3IJH7</accession>
<gene>
    <name evidence="1" type="ORF">GCM10010191_13030</name>
</gene>
<sequence>MVKIIDHGTWALTATWNRPWYWACVVGPDRPLARAPMPAAGGTDVRTASYEATQKVTEPFGPARIGLDAAADVLPGPADATATWAAPGWSSRNTAGGVYPYRGIPRYEIPCTVTGTVEVGGERFEIDAYGAR</sequence>
<evidence type="ECO:0000313" key="1">
    <source>
        <dbReference type="EMBL" id="GAA2406398.1"/>
    </source>
</evidence>
<comment type="caution">
    <text evidence="1">The sequence shown here is derived from an EMBL/GenBank/DDBJ whole genome shotgun (WGS) entry which is preliminary data.</text>
</comment>
<organism evidence="1 2">
    <name type="scientific">Actinomadura vinacea</name>
    <dbReference type="NCBI Taxonomy" id="115336"/>
    <lineage>
        <taxon>Bacteria</taxon>
        <taxon>Bacillati</taxon>
        <taxon>Actinomycetota</taxon>
        <taxon>Actinomycetes</taxon>
        <taxon>Streptosporangiales</taxon>
        <taxon>Thermomonosporaceae</taxon>
        <taxon>Actinomadura</taxon>
    </lineage>
</organism>